<evidence type="ECO:0000256" key="2">
    <source>
        <dbReference type="ARBA" id="ARBA00022801"/>
    </source>
</evidence>
<feature type="domain" description="Glycoside hydrolase family 3 N-terminal" evidence="6">
    <location>
        <begin position="93"/>
        <end position="391"/>
    </location>
</feature>
<sequence length="537" mass="53648">MSIRRRSVGTALLAAMALTACSGQGDVAQISPDASPSVSPEASASPSVTVSPEPEALAWGPTLEDWDDALATAEALTVRQAAGAVLLPAYSAADAEGVHALVSDSGVAGVMLMGEATGSATTASTLAASAQDGAGDRGWPAVVAVDQEGGPVARLGDAVAQLPAFMAAGAVPDEAVIRETYAQAGAELKALGFTVDFAPVGDVTVGLADPVIRTRSAGDDPERVAATVVAASLGYLEGGVAPTVKHFPGHGAVTTDSHASVPTRDASLAEIESVDLVPFREAVEAGVPLVMMSHVAVPEWGGVPASVDPQAYVALRDGLGFTGVAVTDALNMGAITEGLAPGEAAVQALRAGADLLLMPESMVKARSAIVQAVESGSLSRERLDEAAARVILLARWQESLTSSVTVADGYAEDFAREAVTVGATACDAPFLGHSVTITGGFAADRDALAAALEAHGVQVGGGGTSIWITGSDDSSGSADVVVAMGGPWALERSNASVYVAAYGRSPEALAGVAAVLAGDAEPRGEWPISLDGVPAAC</sequence>
<dbReference type="GO" id="GO:0016787">
    <property type="term" value="F:hydrolase activity"/>
    <property type="evidence" value="ECO:0007669"/>
    <property type="project" value="UniProtKB-KW"/>
</dbReference>
<evidence type="ECO:0000256" key="5">
    <source>
        <dbReference type="SAM" id="SignalP"/>
    </source>
</evidence>
<dbReference type="SUPFAM" id="SSF51445">
    <property type="entry name" value="(Trans)glycosidases"/>
    <property type="match status" value="1"/>
</dbReference>
<keyword evidence="3" id="KW-0326">Glycosidase</keyword>
<dbReference type="Gene3D" id="3.20.20.300">
    <property type="entry name" value="Glycoside hydrolase, family 3, N-terminal domain"/>
    <property type="match status" value="1"/>
</dbReference>
<accession>A0ABT8FXC6</accession>
<dbReference type="InterPro" id="IPR050226">
    <property type="entry name" value="NagZ_Beta-hexosaminidase"/>
</dbReference>
<protein>
    <submittedName>
        <fullName evidence="7">Glycoside hydrolase family 3 N-terminal domain-containing protein</fullName>
    </submittedName>
</protein>
<comment type="caution">
    <text evidence="7">The sequence shown here is derived from an EMBL/GenBank/DDBJ whole genome shotgun (WGS) entry which is preliminary data.</text>
</comment>
<evidence type="ECO:0000259" key="6">
    <source>
        <dbReference type="Pfam" id="PF00933"/>
    </source>
</evidence>
<name>A0ABT8FXC6_9MICO</name>
<feature type="signal peptide" evidence="5">
    <location>
        <begin position="1"/>
        <end position="22"/>
    </location>
</feature>
<keyword evidence="8" id="KW-1185">Reference proteome</keyword>
<dbReference type="InterPro" id="IPR017853">
    <property type="entry name" value="GH"/>
</dbReference>
<feature type="compositionally biased region" description="Low complexity" evidence="4">
    <location>
        <begin position="31"/>
        <end position="54"/>
    </location>
</feature>
<evidence type="ECO:0000313" key="8">
    <source>
        <dbReference type="Proteomes" id="UP001172738"/>
    </source>
</evidence>
<dbReference type="PANTHER" id="PTHR30480">
    <property type="entry name" value="BETA-HEXOSAMINIDASE-RELATED"/>
    <property type="match status" value="1"/>
</dbReference>
<dbReference type="Pfam" id="PF00933">
    <property type="entry name" value="Glyco_hydro_3"/>
    <property type="match status" value="1"/>
</dbReference>
<evidence type="ECO:0000256" key="4">
    <source>
        <dbReference type="SAM" id="MobiDB-lite"/>
    </source>
</evidence>
<dbReference type="Proteomes" id="UP001172738">
    <property type="component" value="Unassembled WGS sequence"/>
</dbReference>
<evidence type="ECO:0000256" key="3">
    <source>
        <dbReference type="ARBA" id="ARBA00023295"/>
    </source>
</evidence>
<keyword evidence="2 7" id="KW-0378">Hydrolase</keyword>
<keyword evidence="5" id="KW-0732">Signal</keyword>
<evidence type="ECO:0000256" key="1">
    <source>
        <dbReference type="ARBA" id="ARBA00005336"/>
    </source>
</evidence>
<dbReference type="RefSeq" id="WP_301125296.1">
    <property type="nucleotide sequence ID" value="NZ_JAUHPV010000001.1"/>
</dbReference>
<reference evidence="7" key="1">
    <citation type="submission" date="2023-06" db="EMBL/GenBank/DDBJ databases">
        <title>SYSU T00b26.</title>
        <authorList>
            <person name="Gao L."/>
            <person name="Fang B.-Z."/>
            <person name="Li W.-J."/>
        </authorList>
    </citation>
    <scope>NUCLEOTIDE SEQUENCE</scope>
    <source>
        <strain evidence="7">SYSU T00b26</strain>
    </source>
</reference>
<gene>
    <name evidence="7" type="ORF">QQX04_00945</name>
</gene>
<evidence type="ECO:0000313" key="7">
    <source>
        <dbReference type="EMBL" id="MDN4471554.1"/>
    </source>
</evidence>
<dbReference type="PANTHER" id="PTHR30480:SF16">
    <property type="entry name" value="GLYCOSIDE HYDROLASE FAMILY 3 DOMAIN PROTEIN"/>
    <property type="match status" value="1"/>
</dbReference>
<organism evidence="7 8">
    <name type="scientific">Demequina zhanjiangensis</name>
    <dbReference type="NCBI Taxonomy" id="3051659"/>
    <lineage>
        <taxon>Bacteria</taxon>
        <taxon>Bacillati</taxon>
        <taxon>Actinomycetota</taxon>
        <taxon>Actinomycetes</taxon>
        <taxon>Micrococcales</taxon>
        <taxon>Demequinaceae</taxon>
        <taxon>Demequina</taxon>
    </lineage>
</organism>
<dbReference type="EMBL" id="JAUHPV010000001">
    <property type="protein sequence ID" value="MDN4471554.1"/>
    <property type="molecule type" value="Genomic_DNA"/>
</dbReference>
<comment type="similarity">
    <text evidence="1">Belongs to the glycosyl hydrolase 3 family.</text>
</comment>
<dbReference type="PROSITE" id="PS51257">
    <property type="entry name" value="PROKAR_LIPOPROTEIN"/>
    <property type="match status" value="1"/>
</dbReference>
<dbReference type="InterPro" id="IPR001764">
    <property type="entry name" value="Glyco_hydro_3_N"/>
</dbReference>
<feature type="chain" id="PRO_5046783958" evidence="5">
    <location>
        <begin position="23"/>
        <end position="537"/>
    </location>
</feature>
<dbReference type="InterPro" id="IPR036962">
    <property type="entry name" value="Glyco_hydro_3_N_sf"/>
</dbReference>
<proteinExistence type="inferred from homology"/>
<feature type="region of interest" description="Disordered" evidence="4">
    <location>
        <begin position="26"/>
        <end position="54"/>
    </location>
</feature>